<dbReference type="InterPro" id="IPR009057">
    <property type="entry name" value="Homeodomain-like_sf"/>
</dbReference>
<evidence type="ECO:0000313" key="5">
    <source>
        <dbReference type="Proteomes" id="UP001596116"/>
    </source>
</evidence>
<comment type="caution">
    <text evidence="4">The sequence shown here is derived from an EMBL/GenBank/DDBJ whole genome shotgun (WGS) entry which is preliminary data.</text>
</comment>
<name>A0ABW1KZW8_9PROT</name>
<feature type="DNA-binding region" description="H-T-H motif" evidence="2">
    <location>
        <begin position="35"/>
        <end position="54"/>
    </location>
</feature>
<proteinExistence type="predicted"/>
<evidence type="ECO:0000313" key="4">
    <source>
        <dbReference type="EMBL" id="MFC6036162.1"/>
    </source>
</evidence>
<dbReference type="PRINTS" id="PR00455">
    <property type="entry name" value="HTHTETR"/>
</dbReference>
<dbReference type="SUPFAM" id="SSF48498">
    <property type="entry name" value="Tetracyclin repressor-like, C-terminal domain"/>
    <property type="match status" value="1"/>
</dbReference>
<dbReference type="Pfam" id="PF00440">
    <property type="entry name" value="TetR_N"/>
    <property type="match status" value="1"/>
</dbReference>
<dbReference type="InterPro" id="IPR041586">
    <property type="entry name" value="PsrA_TetR_C"/>
</dbReference>
<dbReference type="EMBL" id="JBHPON010000002">
    <property type="protein sequence ID" value="MFC6036162.1"/>
    <property type="molecule type" value="Genomic_DNA"/>
</dbReference>
<evidence type="ECO:0000256" key="1">
    <source>
        <dbReference type="ARBA" id="ARBA00023125"/>
    </source>
</evidence>
<feature type="domain" description="HTH tetR-type" evidence="3">
    <location>
        <begin position="12"/>
        <end position="72"/>
    </location>
</feature>
<dbReference type="InterPro" id="IPR050109">
    <property type="entry name" value="HTH-type_TetR-like_transc_reg"/>
</dbReference>
<accession>A0ABW1KZW8</accession>
<dbReference type="InterPro" id="IPR001647">
    <property type="entry name" value="HTH_TetR"/>
</dbReference>
<sequence>MAAEKLKQSGSEDTASRYLDAAEALFIELGYEGASIGAISARAGMNKATVVYYWGAKENLFRAVCERRFGPIQTEQLRRLRACERAPKRSHKAALEEIIRALVEPPLLMPGEDDAETTRLLYGRVLTDPSPIVLKVTADLFRDASLLLRKLIRKRLPGLDEEAFYWRYTAALGAFAFTQGFGERVAYAAEFKTLTLDVRRAADEIVGFMLAGLIR</sequence>
<dbReference type="PANTHER" id="PTHR30055">
    <property type="entry name" value="HTH-TYPE TRANSCRIPTIONAL REGULATOR RUTR"/>
    <property type="match status" value="1"/>
</dbReference>
<dbReference type="PROSITE" id="PS50977">
    <property type="entry name" value="HTH_TETR_2"/>
    <property type="match status" value="1"/>
</dbReference>
<dbReference type="InterPro" id="IPR036271">
    <property type="entry name" value="Tet_transcr_reg_TetR-rel_C_sf"/>
</dbReference>
<dbReference type="PANTHER" id="PTHR30055:SF235">
    <property type="entry name" value="TRANSCRIPTIONAL REGULATORY PROTEIN"/>
    <property type="match status" value="1"/>
</dbReference>
<evidence type="ECO:0000259" key="3">
    <source>
        <dbReference type="PROSITE" id="PS50977"/>
    </source>
</evidence>
<dbReference type="Pfam" id="PF17939">
    <property type="entry name" value="TetR_C_30"/>
    <property type="match status" value="1"/>
</dbReference>
<organism evidence="4 5">
    <name type="scientific">Hyphococcus aureus</name>
    <dbReference type="NCBI Taxonomy" id="2666033"/>
    <lineage>
        <taxon>Bacteria</taxon>
        <taxon>Pseudomonadati</taxon>
        <taxon>Pseudomonadota</taxon>
        <taxon>Alphaproteobacteria</taxon>
        <taxon>Parvularculales</taxon>
        <taxon>Parvularculaceae</taxon>
        <taxon>Hyphococcus</taxon>
    </lineage>
</organism>
<evidence type="ECO:0000256" key="2">
    <source>
        <dbReference type="PROSITE-ProRule" id="PRU00335"/>
    </source>
</evidence>
<dbReference type="RefSeq" id="WP_379882609.1">
    <property type="nucleotide sequence ID" value="NZ_JBHPON010000002.1"/>
</dbReference>
<keyword evidence="5" id="KW-1185">Reference proteome</keyword>
<dbReference type="SUPFAM" id="SSF46689">
    <property type="entry name" value="Homeodomain-like"/>
    <property type="match status" value="1"/>
</dbReference>
<reference evidence="4 5" key="1">
    <citation type="submission" date="2024-09" db="EMBL/GenBank/DDBJ databases">
        <authorList>
            <person name="Zhang Z.-H."/>
        </authorList>
    </citation>
    <scope>NUCLEOTIDE SEQUENCE [LARGE SCALE GENOMIC DNA]</scope>
    <source>
        <strain evidence="4 5">HHTR114</strain>
    </source>
</reference>
<dbReference type="Gene3D" id="1.10.357.10">
    <property type="entry name" value="Tetracycline Repressor, domain 2"/>
    <property type="match status" value="1"/>
</dbReference>
<dbReference type="Proteomes" id="UP001596116">
    <property type="component" value="Unassembled WGS sequence"/>
</dbReference>
<protein>
    <submittedName>
        <fullName evidence="4">TetR/AcrR family transcriptional regulator</fullName>
    </submittedName>
</protein>
<gene>
    <name evidence="4" type="ORF">ACFMB1_11450</name>
</gene>
<keyword evidence="1 2" id="KW-0238">DNA-binding</keyword>